<dbReference type="HAMAP" id="MF_00197">
    <property type="entry name" value="DAP_epimerase"/>
    <property type="match status" value="1"/>
</dbReference>
<name>A0A6J6KRL4_9ZZZZ</name>
<dbReference type="EMBL" id="CAEZWM010000030">
    <property type="protein sequence ID" value="CAB4650765.1"/>
    <property type="molecule type" value="Genomic_DNA"/>
</dbReference>
<keyword evidence="2" id="KW-0413">Isomerase</keyword>
<reference evidence="3" key="1">
    <citation type="submission" date="2020-05" db="EMBL/GenBank/DDBJ databases">
        <authorList>
            <person name="Chiriac C."/>
            <person name="Salcher M."/>
            <person name="Ghai R."/>
            <person name="Kavagutti S V."/>
        </authorList>
    </citation>
    <scope>NUCLEOTIDE SEQUENCE</scope>
</reference>
<sequence length="304" mass="31494">MSLITLHKIEATGNDFLVVDARHWDPAVLVAQAAQLCDRSKGFGADGLLLLGLPSELADGVDGLEQAHCSMRLINADGSDAEMSGNGVRALGLFAVSIGLGTEGVLRVDTAAGRKVLDLEIDKEGVLVYATVDMGAVAFDSASIPTTAQDPRGLSAIIDGVRYSGDAAGIGNPHWVLLVEAPAKALVVEHGPILELDERFPNRTNVEFISLTPGESNAITMRVWERGVGETLSCGTGASAAAAVANRMGLVGDLVTVHVPGGDLLVEIRDGAEGQIGAKSIRLGGPVAHVAEITLESKDFTSSL</sequence>
<gene>
    <name evidence="3" type="ORF">UFOPK2242_00396</name>
</gene>
<dbReference type="Gene3D" id="3.10.310.10">
    <property type="entry name" value="Diaminopimelate Epimerase, Chain A, domain 1"/>
    <property type="match status" value="2"/>
</dbReference>
<dbReference type="PANTHER" id="PTHR31689">
    <property type="entry name" value="DIAMINOPIMELATE EPIMERASE, CHLOROPLASTIC"/>
    <property type="match status" value="1"/>
</dbReference>
<organism evidence="3">
    <name type="scientific">freshwater metagenome</name>
    <dbReference type="NCBI Taxonomy" id="449393"/>
    <lineage>
        <taxon>unclassified sequences</taxon>
        <taxon>metagenomes</taxon>
        <taxon>ecological metagenomes</taxon>
    </lineage>
</organism>
<comment type="similarity">
    <text evidence="1">Belongs to the diaminopimelate epimerase family.</text>
</comment>
<dbReference type="PANTHER" id="PTHR31689:SF0">
    <property type="entry name" value="DIAMINOPIMELATE EPIMERASE"/>
    <property type="match status" value="1"/>
</dbReference>
<dbReference type="NCBIfam" id="TIGR00652">
    <property type="entry name" value="DapF"/>
    <property type="match status" value="1"/>
</dbReference>
<dbReference type="GO" id="GO:0008837">
    <property type="term" value="F:diaminopimelate epimerase activity"/>
    <property type="evidence" value="ECO:0007669"/>
    <property type="project" value="InterPro"/>
</dbReference>
<dbReference type="InterPro" id="IPR001653">
    <property type="entry name" value="DAP_epimerase_DapF"/>
</dbReference>
<protein>
    <submittedName>
        <fullName evidence="3">Unannotated protein</fullName>
    </submittedName>
</protein>
<dbReference type="GO" id="GO:0005829">
    <property type="term" value="C:cytosol"/>
    <property type="evidence" value="ECO:0007669"/>
    <property type="project" value="TreeGrafter"/>
</dbReference>
<evidence type="ECO:0000256" key="2">
    <source>
        <dbReference type="ARBA" id="ARBA00023235"/>
    </source>
</evidence>
<proteinExistence type="inferred from homology"/>
<dbReference type="AlphaFoldDB" id="A0A6J6KRL4"/>
<dbReference type="Pfam" id="PF01678">
    <property type="entry name" value="DAP_epimerase"/>
    <property type="match status" value="2"/>
</dbReference>
<dbReference type="GO" id="GO:0009089">
    <property type="term" value="P:lysine biosynthetic process via diaminopimelate"/>
    <property type="evidence" value="ECO:0007669"/>
    <property type="project" value="InterPro"/>
</dbReference>
<evidence type="ECO:0000313" key="3">
    <source>
        <dbReference type="EMBL" id="CAB4650765.1"/>
    </source>
</evidence>
<accession>A0A6J6KRL4</accession>
<evidence type="ECO:0000256" key="1">
    <source>
        <dbReference type="ARBA" id="ARBA00010219"/>
    </source>
</evidence>
<dbReference type="SUPFAM" id="SSF54506">
    <property type="entry name" value="Diaminopimelate epimerase-like"/>
    <property type="match status" value="2"/>
</dbReference>